<dbReference type="GO" id="GO:0046872">
    <property type="term" value="F:metal ion binding"/>
    <property type="evidence" value="ECO:0007669"/>
    <property type="project" value="UniProtKB-KW"/>
</dbReference>
<dbReference type="NCBIfam" id="NF003877">
    <property type="entry name" value="PRK05427.1"/>
    <property type="match status" value="1"/>
</dbReference>
<dbReference type="PANTHER" id="PTHR47618">
    <property type="entry name" value="BIFUNCTIONAL OLIGORIBONUCLEASE AND PAP PHOSPHATASE NRNA"/>
    <property type="match status" value="1"/>
</dbReference>
<dbReference type="Proteomes" id="UP000078582">
    <property type="component" value="Chromosome"/>
</dbReference>
<dbReference type="InterPro" id="IPR038222">
    <property type="entry name" value="DHHA2_dom_sf"/>
</dbReference>
<dbReference type="Pfam" id="PF01368">
    <property type="entry name" value="DHH"/>
    <property type="match status" value="1"/>
</dbReference>
<proteinExistence type="predicted"/>
<evidence type="ECO:0000256" key="3">
    <source>
        <dbReference type="ARBA" id="ARBA00022723"/>
    </source>
</evidence>
<dbReference type="GO" id="GO:0005737">
    <property type="term" value="C:cytoplasm"/>
    <property type="evidence" value="ECO:0007669"/>
    <property type="project" value="InterPro"/>
</dbReference>
<organism evidence="9 10">
    <name type="scientific">Loigolactobacillus backii</name>
    <dbReference type="NCBI Taxonomy" id="375175"/>
    <lineage>
        <taxon>Bacteria</taxon>
        <taxon>Bacillati</taxon>
        <taxon>Bacillota</taxon>
        <taxon>Bacilli</taxon>
        <taxon>Lactobacillales</taxon>
        <taxon>Lactobacillaceae</taxon>
        <taxon>Loigolactobacillus</taxon>
    </lineage>
</organism>
<dbReference type="Gene3D" id="3.10.310.20">
    <property type="entry name" value="DHHA2 domain"/>
    <property type="match status" value="1"/>
</dbReference>
<evidence type="ECO:0000256" key="1">
    <source>
        <dbReference type="ARBA" id="ARBA00001936"/>
    </source>
</evidence>
<dbReference type="OrthoDB" id="9766150at2"/>
<dbReference type="FunFam" id="3.90.1640.10:FF:000001">
    <property type="entry name" value="Probable manganese-dependent inorganic pyrophosphatase"/>
    <property type="match status" value="1"/>
</dbReference>
<dbReference type="Pfam" id="PF02833">
    <property type="entry name" value="DHHA2"/>
    <property type="match status" value="1"/>
</dbReference>
<keyword evidence="10" id="KW-1185">Reference proteome</keyword>
<dbReference type="InterPro" id="IPR051319">
    <property type="entry name" value="Oligoribo/pAp-PDE_c-di-AMP_PDE"/>
</dbReference>
<comment type="cofactor">
    <cofactor evidence="1">
        <name>Mn(2+)</name>
        <dbReference type="ChEBI" id="CHEBI:29035"/>
    </cofactor>
</comment>
<keyword evidence="4" id="KW-0378">Hydrolase</keyword>
<evidence type="ECO:0000256" key="4">
    <source>
        <dbReference type="ARBA" id="ARBA00022801"/>
    </source>
</evidence>
<dbReference type="EMBL" id="CP014873">
    <property type="protein sequence ID" value="ANK62191.1"/>
    <property type="molecule type" value="Genomic_DNA"/>
</dbReference>
<dbReference type="RefSeq" id="WP_068225692.1">
    <property type="nucleotide sequence ID" value="NZ_CP014623.1"/>
</dbReference>
<dbReference type="GO" id="GO:0004427">
    <property type="term" value="F:inorganic diphosphate phosphatase activity"/>
    <property type="evidence" value="ECO:0007669"/>
    <property type="project" value="UniProtKB-EC"/>
</dbReference>
<dbReference type="STRING" id="375175.AYR53_05030"/>
<evidence type="ECO:0000256" key="5">
    <source>
        <dbReference type="ARBA" id="ARBA00023211"/>
    </source>
</evidence>
<sequence>MEKQLVFGHKSPDTDAIVAAIGLSYLENQLGRNTEAVALGDPTAETRFVLDYFGETMPRVITKAASEVSTVMLVDHNERQQSIADIEQLKISVVVDHHCLANFTTDRPLYYRAEPVGCTSTILWELFNELNIAIPVKLAGLLLSAIISDTLLLKSPTTTLFDRRALANLATIAQVDPAFYGPKMLRAGTQVDTKSVQQLLGADAKDFIMVDHAVKIANVNVVAEADIFKRQAVFEQAMQREADTGYDLVILMVTNILLGQVELLVIGNQIKIVETAFNKKLRQNRMQLPNVVSRKKQIVPALMAAFKR</sequence>
<protein>
    <recommendedName>
        <fullName evidence="2">inorganic diphosphatase</fullName>
        <ecNumber evidence="2">3.6.1.1</ecNumber>
    </recommendedName>
    <alternativeName>
        <fullName evidence="6">Pyrophosphate phospho-hydrolase</fullName>
    </alternativeName>
</protein>
<evidence type="ECO:0000256" key="2">
    <source>
        <dbReference type="ARBA" id="ARBA00012146"/>
    </source>
</evidence>
<keyword evidence="3" id="KW-0479">Metal-binding</keyword>
<dbReference type="InterPro" id="IPR004097">
    <property type="entry name" value="DHHA2"/>
</dbReference>
<dbReference type="KEGG" id="lbt:AYR52_08970"/>
<evidence type="ECO:0000256" key="7">
    <source>
        <dbReference type="ARBA" id="ARBA00047820"/>
    </source>
</evidence>
<reference evidence="9 10" key="1">
    <citation type="submission" date="2016-03" db="EMBL/GenBank/DDBJ databases">
        <title>Pediococcus and Lactobacillus from brewery environment - whole genome sequencing and assembly.</title>
        <authorList>
            <person name="Behr J."/>
            <person name="Geissler A.J."/>
            <person name="Vogel R.F."/>
        </authorList>
    </citation>
    <scope>NUCLEOTIDE SEQUENCE [LARGE SCALE GENOMIC DNA]</scope>
    <source>
        <strain evidence="9 10">TMW 1.1989</strain>
    </source>
</reference>
<keyword evidence="5" id="KW-0464">Manganese</keyword>
<evidence type="ECO:0000259" key="8">
    <source>
        <dbReference type="SMART" id="SM01131"/>
    </source>
</evidence>
<evidence type="ECO:0000256" key="6">
    <source>
        <dbReference type="ARBA" id="ARBA00032535"/>
    </source>
</evidence>
<dbReference type="InterPro" id="IPR038763">
    <property type="entry name" value="DHH_sf"/>
</dbReference>
<dbReference type="Gene3D" id="3.90.1640.10">
    <property type="entry name" value="inorganic pyrophosphatase (n-terminal core)"/>
    <property type="match status" value="1"/>
</dbReference>
<name>A0A192H2L8_9LACO</name>
<dbReference type="SMART" id="SM01131">
    <property type="entry name" value="DHHA2"/>
    <property type="match status" value="1"/>
</dbReference>
<dbReference type="GeneID" id="42981608"/>
<feature type="domain" description="DHHA2" evidence="8">
    <location>
        <begin position="181"/>
        <end position="306"/>
    </location>
</feature>
<dbReference type="PANTHER" id="PTHR47618:SF1">
    <property type="entry name" value="BIFUNCTIONAL OLIGORIBONUCLEASE AND PAP PHOSPHATASE NRNA"/>
    <property type="match status" value="1"/>
</dbReference>
<accession>A0A192H2L8</accession>
<evidence type="ECO:0000313" key="10">
    <source>
        <dbReference type="Proteomes" id="UP000078582"/>
    </source>
</evidence>
<gene>
    <name evidence="9" type="ORF">AYR53_05030</name>
</gene>
<dbReference type="InterPro" id="IPR001667">
    <property type="entry name" value="DDH_dom"/>
</dbReference>
<comment type="catalytic activity">
    <reaction evidence="7">
        <text>diphosphate + H2O = 2 phosphate + H(+)</text>
        <dbReference type="Rhea" id="RHEA:24576"/>
        <dbReference type="ChEBI" id="CHEBI:15377"/>
        <dbReference type="ChEBI" id="CHEBI:15378"/>
        <dbReference type="ChEBI" id="CHEBI:33019"/>
        <dbReference type="ChEBI" id="CHEBI:43474"/>
        <dbReference type="EC" id="3.6.1.1"/>
    </reaction>
</comment>
<dbReference type="AlphaFoldDB" id="A0A192H2L8"/>
<dbReference type="SUPFAM" id="SSF64182">
    <property type="entry name" value="DHH phosphoesterases"/>
    <property type="match status" value="1"/>
</dbReference>
<dbReference type="EC" id="3.6.1.1" evidence="2"/>
<evidence type="ECO:0000313" key="9">
    <source>
        <dbReference type="EMBL" id="ANK62191.1"/>
    </source>
</evidence>